<feature type="transmembrane region" description="Helical" evidence="1">
    <location>
        <begin position="346"/>
        <end position="367"/>
    </location>
</feature>
<dbReference type="EMBL" id="CATOUU010000377">
    <property type="protein sequence ID" value="CAI9926867.1"/>
    <property type="molecule type" value="Genomic_DNA"/>
</dbReference>
<feature type="transmembrane region" description="Helical" evidence="1">
    <location>
        <begin position="219"/>
        <end position="241"/>
    </location>
</feature>
<keyword evidence="1" id="KW-1133">Transmembrane helix</keyword>
<feature type="transmembrane region" description="Helical" evidence="1">
    <location>
        <begin position="302"/>
        <end position="319"/>
    </location>
</feature>
<dbReference type="Proteomes" id="UP001642409">
    <property type="component" value="Unassembled WGS sequence"/>
</dbReference>
<keyword evidence="1" id="KW-0472">Membrane</keyword>
<organism evidence="2">
    <name type="scientific">Hexamita inflata</name>
    <dbReference type="NCBI Taxonomy" id="28002"/>
    <lineage>
        <taxon>Eukaryota</taxon>
        <taxon>Metamonada</taxon>
        <taxon>Diplomonadida</taxon>
        <taxon>Hexamitidae</taxon>
        <taxon>Hexamitinae</taxon>
        <taxon>Hexamita</taxon>
    </lineage>
</organism>
<evidence type="ECO:0000256" key="1">
    <source>
        <dbReference type="SAM" id="Phobius"/>
    </source>
</evidence>
<gene>
    <name evidence="2" type="ORF">HINF_LOCUS14512</name>
    <name evidence="3" type="ORF">HINF_LOCUS65826</name>
</gene>
<sequence>MNCISEHNDLGINNETGNKDIQLTSTKRIWPIIKQTILPFKNFIHPQTVKENGQKRLVSVDFLKGIAIFIMLCMHVFADSMAHDAADNPVYYVFAGPIAATAGFRTFFVMISGISHAFVFGASIFGKQLKEVVISQLISLVGSFLALPLYYVFHVANLMAFKFQFGQLNMPQPWYRGMDMFSHPPIYFGFSQPVNQIVLLLMYLCIIKPMSRIKKMTQYHILFVVAALSFITAVALLFAFMPISDSLRRSFAKQIDINPALIAVDNRECPGNYFGPAETLQEHLRNLFYHFLSGTWMQMNCHYAFFMMGLSIGFILVAFKFHKNEILKSSEEAQDKKKHYMKVRMYYLMYFSFSPLIIVAVELGLLAQVRAQIKSGVRSFIFDTAAFAANYYPKECFVPEYCAAIMCAQMYCVVLAVALFECTTTHKAKVRAERILFLRRMSSFSFSCFVFGLAVNQPLNNILKVQDSSLSAWGYIGYLVIYFITHLLIQCLFDTFEDKITPDWFIKRFTHIFTMKEKFTPVSEQHLNVAPINLFGKLD</sequence>
<accession>A0AA86NX34</accession>
<feature type="transmembrane region" description="Helical" evidence="1">
    <location>
        <begin position="436"/>
        <end position="455"/>
    </location>
</feature>
<evidence type="ECO:0000313" key="3">
    <source>
        <dbReference type="EMBL" id="CAL6091520.1"/>
    </source>
</evidence>
<dbReference type="AlphaFoldDB" id="A0AA86NX34"/>
<feature type="transmembrane region" description="Helical" evidence="1">
    <location>
        <begin position="403"/>
        <end position="424"/>
    </location>
</feature>
<proteinExistence type="predicted"/>
<protein>
    <submittedName>
        <fullName evidence="2">Transmembrane domain-containing protein</fullName>
    </submittedName>
    <submittedName>
        <fullName evidence="3">Transmembrane_domain-containing protein</fullName>
    </submittedName>
</protein>
<keyword evidence="1 2" id="KW-0812">Transmembrane</keyword>
<dbReference type="EMBL" id="CAXDID020000436">
    <property type="protein sequence ID" value="CAL6091520.1"/>
    <property type="molecule type" value="Genomic_DNA"/>
</dbReference>
<name>A0AA86NX34_9EUKA</name>
<feature type="transmembrane region" description="Helical" evidence="1">
    <location>
        <begin position="475"/>
        <end position="493"/>
    </location>
</feature>
<comment type="caution">
    <text evidence="2">The sequence shown here is derived from an EMBL/GenBank/DDBJ whole genome shotgun (WGS) entry which is preliminary data.</text>
</comment>
<feature type="transmembrane region" description="Helical" evidence="1">
    <location>
        <begin position="186"/>
        <end position="207"/>
    </location>
</feature>
<feature type="transmembrane region" description="Helical" evidence="1">
    <location>
        <begin position="132"/>
        <end position="153"/>
    </location>
</feature>
<keyword evidence="4" id="KW-1185">Reference proteome</keyword>
<feature type="transmembrane region" description="Helical" evidence="1">
    <location>
        <begin position="90"/>
        <end position="120"/>
    </location>
</feature>
<evidence type="ECO:0000313" key="2">
    <source>
        <dbReference type="EMBL" id="CAI9926867.1"/>
    </source>
</evidence>
<evidence type="ECO:0000313" key="4">
    <source>
        <dbReference type="Proteomes" id="UP001642409"/>
    </source>
</evidence>
<reference evidence="3 4" key="2">
    <citation type="submission" date="2024-07" db="EMBL/GenBank/DDBJ databases">
        <authorList>
            <person name="Akdeniz Z."/>
        </authorList>
    </citation>
    <scope>NUCLEOTIDE SEQUENCE [LARGE SCALE GENOMIC DNA]</scope>
</reference>
<feature type="transmembrane region" description="Helical" evidence="1">
    <location>
        <begin position="57"/>
        <end position="78"/>
    </location>
</feature>
<reference evidence="2" key="1">
    <citation type="submission" date="2023-06" db="EMBL/GenBank/DDBJ databases">
        <authorList>
            <person name="Kurt Z."/>
        </authorList>
    </citation>
    <scope>NUCLEOTIDE SEQUENCE</scope>
</reference>